<dbReference type="Gene3D" id="3.40.50.12780">
    <property type="entry name" value="N-terminal domain of ligase-like"/>
    <property type="match status" value="1"/>
</dbReference>
<dbReference type="InterPro" id="IPR045851">
    <property type="entry name" value="AMP-bd_C_sf"/>
</dbReference>
<evidence type="ECO:0000256" key="2">
    <source>
        <dbReference type="ARBA" id="ARBA00022598"/>
    </source>
</evidence>
<evidence type="ECO:0000259" key="4">
    <source>
        <dbReference type="Pfam" id="PF13193"/>
    </source>
</evidence>
<dbReference type="Proteomes" id="UP001500839">
    <property type="component" value="Unassembled WGS sequence"/>
</dbReference>
<dbReference type="InterPro" id="IPR020845">
    <property type="entry name" value="AMP-binding_CS"/>
</dbReference>
<dbReference type="Pfam" id="PF13193">
    <property type="entry name" value="AMP-binding_C"/>
    <property type="match status" value="1"/>
</dbReference>
<dbReference type="InterPro" id="IPR000873">
    <property type="entry name" value="AMP-dep_synth/lig_dom"/>
</dbReference>
<sequence>MPHTPAPSRTTVPGTLRSTAARVPDREALVFGDLRYTYAELDAAVDRVAAVLVGDGFRKGDRLALMSPNTDRFVIAFYAAQRAGAVVVPVNPASTGPEVDYLIRDSGASVLIYAPPVSGAVRDAVAAGLPEGLRIHCTGADAGYPDLFEAAEGTAPGPVDVAITEDDDCEILYTSGTTGKPKGALFDHHRMMWETAAFIGGVGLRDGDRLLHVAPLYHSAELNLMLLPGVFVGATHIVHSGFDPVAVLDTIAGERITMMFGVPTMYQFLMRVPGVAERDLGAWRTGMFGAAPMPASAVQQLVATFPGVEFMQLCGQTEAGPGGILAKHEQVVARPETSGKEALINLECRVVRPDGTDVAPGEVGEMILRGVTVMKEYWNKPEQTAETIRDGWLHTGDLTLVDADGCMTVVDRLKDMIITGGRNVYSVEVENAVAAHPSVVDCAVVSRPHAEYGESIVAVVTLAEGAGLGLDELREYCGERIAHYKVPHDLVVLDAIPRNASGKILKRDVRGMV</sequence>
<evidence type="ECO:0000256" key="1">
    <source>
        <dbReference type="ARBA" id="ARBA00006432"/>
    </source>
</evidence>
<name>A0ABP9CY26_9ACTN</name>
<evidence type="ECO:0000313" key="6">
    <source>
        <dbReference type="Proteomes" id="UP001500839"/>
    </source>
</evidence>
<accession>A0ABP9CY26</accession>
<dbReference type="RefSeq" id="WP_200171565.1">
    <property type="nucleotide sequence ID" value="NZ_BAABKQ010000001.1"/>
</dbReference>
<keyword evidence="6" id="KW-1185">Reference proteome</keyword>
<dbReference type="GO" id="GO:0016874">
    <property type="term" value="F:ligase activity"/>
    <property type="evidence" value="ECO:0007669"/>
    <property type="project" value="UniProtKB-KW"/>
</dbReference>
<dbReference type="PANTHER" id="PTHR43201:SF5">
    <property type="entry name" value="MEDIUM-CHAIN ACYL-COA LIGASE ACSF2, MITOCHONDRIAL"/>
    <property type="match status" value="1"/>
</dbReference>
<reference evidence="6" key="1">
    <citation type="journal article" date="2019" name="Int. J. Syst. Evol. Microbiol.">
        <title>The Global Catalogue of Microorganisms (GCM) 10K type strain sequencing project: providing services to taxonomists for standard genome sequencing and annotation.</title>
        <authorList>
            <consortium name="The Broad Institute Genomics Platform"/>
            <consortium name="The Broad Institute Genome Sequencing Center for Infectious Disease"/>
            <person name="Wu L."/>
            <person name="Ma J."/>
        </authorList>
    </citation>
    <scope>NUCLEOTIDE SEQUENCE [LARGE SCALE GENOMIC DNA]</scope>
    <source>
        <strain evidence="6">JCM 18542</strain>
    </source>
</reference>
<protein>
    <submittedName>
        <fullName evidence="5">Long-chain fatty acid--CoA ligase</fullName>
    </submittedName>
</protein>
<comment type="caution">
    <text evidence="5">The sequence shown here is derived from an EMBL/GenBank/DDBJ whole genome shotgun (WGS) entry which is preliminary data.</text>
</comment>
<evidence type="ECO:0000259" key="3">
    <source>
        <dbReference type="Pfam" id="PF00501"/>
    </source>
</evidence>
<dbReference type="InterPro" id="IPR042099">
    <property type="entry name" value="ANL_N_sf"/>
</dbReference>
<feature type="domain" description="AMP-dependent synthetase/ligase" evidence="3">
    <location>
        <begin position="17"/>
        <end position="378"/>
    </location>
</feature>
<dbReference type="InterPro" id="IPR025110">
    <property type="entry name" value="AMP-bd_C"/>
</dbReference>
<organism evidence="5 6">
    <name type="scientific">Tomitella cavernea</name>
    <dbReference type="NCBI Taxonomy" id="1387982"/>
    <lineage>
        <taxon>Bacteria</taxon>
        <taxon>Bacillati</taxon>
        <taxon>Actinomycetota</taxon>
        <taxon>Actinomycetes</taxon>
        <taxon>Mycobacteriales</taxon>
        <taxon>Tomitella</taxon>
    </lineage>
</organism>
<dbReference type="SUPFAM" id="SSF56801">
    <property type="entry name" value="Acetyl-CoA synthetase-like"/>
    <property type="match status" value="1"/>
</dbReference>
<dbReference type="PANTHER" id="PTHR43201">
    <property type="entry name" value="ACYL-COA SYNTHETASE"/>
    <property type="match status" value="1"/>
</dbReference>
<keyword evidence="2 5" id="KW-0436">Ligase</keyword>
<gene>
    <name evidence="5" type="ORF">GCM10023353_32130</name>
</gene>
<proteinExistence type="inferred from homology"/>
<dbReference type="Pfam" id="PF00501">
    <property type="entry name" value="AMP-binding"/>
    <property type="match status" value="1"/>
</dbReference>
<dbReference type="EMBL" id="BAABKQ010000001">
    <property type="protein sequence ID" value="GAA4821434.1"/>
    <property type="molecule type" value="Genomic_DNA"/>
</dbReference>
<dbReference type="Gene3D" id="3.30.300.30">
    <property type="match status" value="1"/>
</dbReference>
<evidence type="ECO:0000313" key="5">
    <source>
        <dbReference type="EMBL" id="GAA4821434.1"/>
    </source>
</evidence>
<comment type="similarity">
    <text evidence="1">Belongs to the ATP-dependent AMP-binding enzyme family.</text>
</comment>
<feature type="domain" description="AMP-binding enzyme C-terminal" evidence="4">
    <location>
        <begin position="428"/>
        <end position="503"/>
    </location>
</feature>
<dbReference type="PROSITE" id="PS00455">
    <property type="entry name" value="AMP_BINDING"/>
    <property type="match status" value="1"/>
</dbReference>